<dbReference type="AlphaFoldDB" id="A0A0D7W4V3"/>
<dbReference type="RefSeq" id="WP_044625646.1">
    <property type="nucleotide sequence ID" value="NZ_JTDV01000002.1"/>
</dbReference>
<keyword evidence="2" id="KW-1185">Reference proteome</keyword>
<dbReference type="STRING" id="1382798.PK35_05375"/>
<evidence type="ECO:0000313" key="1">
    <source>
        <dbReference type="EMBL" id="KJD34156.1"/>
    </source>
</evidence>
<dbReference type="InterPro" id="IPR043733">
    <property type="entry name" value="DUF5677"/>
</dbReference>
<name>A0A0D7W4V3_9FLAO</name>
<protein>
    <submittedName>
        <fullName evidence="1">Uncharacterized protein</fullName>
    </submittedName>
</protein>
<evidence type="ECO:0000313" key="2">
    <source>
        <dbReference type="Proteomes" id="UP000032361"/>
    </source>
</evidence>
<accession>A0A0D7W4V3</accession>
<gene>
    <name evidence="1" type="ORF">PK35_05375</name>
</gene>
<sequence length="342" mass="40658">MSEPYFIEKGIQRLISENRKVFKGTESEFDEYINEKLPKIIEKLLQGIWDGLYEYSFDKENDLRKHQKEINEKINKNYGNGILLLESFIEMNCQVSISTYDKYIKIFDTYEDQLKLDTLISLHVRACQIANEIRVLVSNGYADGAMSRWRTLHELCVTFLFLYDNDTKITEMYQDYHVIERWKKAKEYQENCEFLDMDKFSKEEMEFIESERKDVLEEYGKEFGQSYGWTMEILPKGRRNIREMEKLVKQDHHRVVYTWASENVHSGVSGINKRLGLREEQENFLLTGANDYGFLDPVQYMTVSLTTMSETFLNMEDSSMSRIFKEFLYALQNEVVNEFGEQ</sequence>
<dbReference type="OrthoDB" id="7531258at2"/>
<dbReference type="Proteomes" id="UP000032361">
    <property type="component" value="Unassembled WGS sequence"/>
</dbReference>
<comment type="caution">
    <text evidence="1">The sequence shown here is derived from an EMBL/GenBank/DDBJ whole genome shotgun (WGS) entry which is preliminary data.</text>
</comment>
<reference evidence="1 2" key="1">
    <citation type="journal article" date="2015" name="Antonie Van Leeuwenhoek">
        <title>Tamlana nanhaiensis sp. nov., isolated from surface seawater collected from the South China Sea.</title>
        <authorList>
            <person name="Liu X."/>
            <person name="Lai Q."/>
            <person name="Du Y."/>
            <person name="Li G."/>
            <person name="Sun F."/>
            <person name="Shao Z."/>
        </authorList>
    </citation>
    <scope>NUCLEOTIDE SEQUENCE [LARGE SCALE GENOMIC DNA]</scope>
    <source>
        <strain evidence="1 2">FHC16</strain>
    </source>
</reference>
<proteinExistence type="predicted"/>
<dbReference type="EMBL" id="JTDV01000002">
    <property type="protein sequence ID" value="KJD34156.1"/>
    <property type="molecule type" value="Genomic_DNA"/>
</dbReference>
<dbReference type="PATRIC" id="fig|1382798.3.peg.2251"/>
<organism evidence="1 2">
    <name type="scientific">Neotamlana nanhaiensis</name>
    <dbReference type="NCBI Taxonomy" id="1382798"/>
    <lineage>
        <taxon>Bacteria</taxon>
        <taxon>Pseudomonadati</taxon>
        <taxon>Bacteroidota</taxon>
        <taxon>Flavobacteriia</taxon>
        <taxon>Flavobacteriales</taxon>
        <taxon>Flavobacteriaceae</taxon>
        <taxon>Neotamlana</taxon>
    </lineage>
</organism>
<dbReference type="Pfam" id="PF18928">
    <property type="entry name" value="DUF5677"/>
    <property type="match status" value="1"/>
</dbReference>